<dbReference type="EMBL" id="JACVVK020000026">
    <property type="protein sequence ID" value="KAK7502404.1"/>
    <property type="molecule type" value="Genomic_DNA"/>
</dbReference>
<gene>
    <name evidence="2" type="ORF">BaRGS_00006357</name>
</gene>
<sequence>MVDTPPSGTAALVPLPPPPPPPQPPPGGAVSVSGQDVSQACGPRLLLALDELWRVIGLRPEDARSGSKTRDEILEITEKYSASKLLKRIVNDEPLSYKDVKGYKSSINGILCGSVAALHGMSKLITIGKQH</sequence>
<comment type="caution">
    <text evidence="2">The sequence shown here is derived from an EMBL/GenBank/DDBJ whole genome shotgun (WGS) entry which is preliminary data.</text>
</comment>
<evidence type="ECO:0000256" key="1">
    <source>
        <dbReference type="SAM" id="MobiDB-lite"/>
    </source>
</evidence>
<feature type="region of interest" description="Disordered" evidence="1">
    <location>
        <begin position="1"/>
        <end position="36"/>
    </location>
</feature>
<feature type="compositionally biased region" description="Pro residues" evidence="1">
    <location>
        <begin position="14"/>
        <end position="27"/>
    </location>
</feature>
<evidence type="ECO:0000313" key="3">
    <source>
        <dbReference type="Proteomes" id="UP001519460"/>
    </source>
</evidence>
<accession>A0ABD0LTR9</accession>
<dbReference type="Proteomes" id="UP001519460">
    <property type="component" value="Unassembled WGS sequence"/>
</dbReference>
<name>A0ABD0LTR9_9CAEN</name>
<reference evidence="2 3" key="1">
    <citation type="journal article" date="2023" name="Sci. Data">
        <title>Genome assembly of the Korean intertidal mud-creeper Batillaria attramentaria.</title>
        <authorList>
            <person name="Patra A.K."/>
            <person name="Ho P.T."/>
            <person name="Jun S."/>
            <person name="Lee S.J."/>
            <person name="Kim Y."/>
            <person name="Won Y.J."/>
        </authorList>
    </citation>
    <scope>NUCLEOTIDE SEQUENCE [LARGE SCALE GENOMIC DNA]</scope>
    <source>
        <strain evidence="2">Wonlab-2016</strain>
    </source>
</reference>
<dbReference type="AlphaFoldDB" id="A0ABD0LTR9"/>
<keyword evidence="3" id="KW-1185">Reference proteome</keyword>
<organism evidence="2 3">
    <name type="scientific">Batillaria attramentaria</name>
    <dbReference type="NCBI Taxonomy" id="370345"/>
    <lineage>
        <taxon>Eukaryota</taxon>
        <taxon>Metazoa</taxon>
        <taxon>Spiralia</taxon>
        <taxon>Lophotrochozoa</taxon>
        <taxon>Mollusca</taxon>
        <taxon>Gastropoda</taxon>
        <taxon>Caenogastropoda</taxon>
        <taxon>Sorbeoconcha</taxon>
        <taxon>Cerithioidea</taxon>
        <taxon>Batillariidae</taxon>
        <taxon>Batillaria</taxon>
    </lineage>
</organism>
<protein>
    <submittedName>
        <fullName evidence="2">Uncharacterized protein</fullName>
    </submittedName>
</protein>
<evidence type="ECO:0000313" key="2">
    <source>
        <dbReference type="EMBL" id="KAK7502404.1"/>
    </source>
</evidence>
<proteinExistence type="predicted"/>